<dbReference type="HOGENOM" id="CLU_041273_1_0_9"/>
<comment type="similarity">
    <text evidence="5">Belongs to the CbiD family.</text>
</comment>
<dbReference type="GO" id="GO:0032259">
    <property type="term" value="P:methylation"/>
    <property type="evidence" value="ECO:0007669"/>
    <property type="project" value="UniProtKB-KW"/>
</dbReference>
<evidence type="ECO:0000256" key="5">
    <source>
        <dbReference type="HAMAP-Rule" id="MF_00787"/>
    </source>
</evidence>
<dbReference type="UniPathway" id="UPA00148">
    <property type="reaction ID" value="UER00227"/>
</dbReference>
<keyword evidence="4 5" id="KW-0949">S-adenosyl-L-methionine</keyword>
<accession>K0B3P0</accession>
<dbReference type="eggNOG" id="COG1903">
    <property type="taxonomic scope" value="Bacteria"/>
</dbReference>
<evidence type="ECO:0000256" key="1">
    <source>
        <dbReference type="ARBA" id="ARBA00022573"/>
    </source>
</evidence>
<name>K0B3P0_GOTA9</name>
<dbReference type="NCBIfam" id="TIGR00312">
    <property type="entry name" value="cbiD"/>
    <property type="match status" value="1"/>
</dbReference>
<dbReference type="Proteomes" id="UP000006094">
    <property type="component" value="Chromosome"/>
</dbReference>
<dbReference type="GO" id="GO:0043780">
    <property type="term" value="F:cobalt-precorrin-5B C1-methyltransferase activity"/>
    <property type="evidence" value="ECO:0007669"/>
    <property type="project" value="RHEA"/>
</dbReference>
<protein>
    <recommendedName>
        <fullName evidence="5">Cobalt-precorrin-5B C(1)-methyltransferase</fullName>
        <ecNumber evidence="5">2.1.1.195</ecNumber>
    </recommendedName>
    <alternativeName>
        <fullName evidence="5">Cobalt-precorrin-6A synthase</fullName>
    </alternativeName>
</protein>
<sequence>MSKLDLYVIKEGKKLRCGYTTGSCATGAAKACTVGLLTGTIPEYIEIDTPAGIRLKLKVDKPTITEDFVSCCIVKDAGDDPDVTDGIEIFAKVSKRDDEEIVITGGQGVGTITRGGFWGKKGESAINPVPRKMIKEEVSKITNIGVNIEIYVPMGETIGKKTFNSNIGIEGGISIIGTKGIVEPMSEEAFKKSIYIEIDSIRNNEEDEIVLYLGNHGEKIYSEMNEKVSGVKIANFIGESILCCYNKGFKKITLVGHIGKLCKLSIGAFNTHSKICDMRIESFIYYLSLLNAPHEMIMKINSCLTSEEALKIIIENDYMKVIKDMIKGCEYRIKRYLKDEDFDIKVVMYSMDYGIL</sequence>
<organism evidence="6 7">
    <name type="scientific">Gottschalkia acidurici (strain ATCC 7906 / DSM 604 / BCRC 14475 / CIP 104303 / KCTC 5404 / NCIMB 10678 / 9a)</name>
    <name type="common">Clostridium acidurici</name>
    <dbReference type="NCBI Taxonomy" id="1128398"/>
    <lineage>
        <taxon>Bacteria</taxon>
        <taxon>Bacillati</taxon>
        <taxon>Bacillota</taxon>
        <taxon>Tissierellia</taxon>
        <taxon>Tissierellales</taxon>
        <taxon>Gottschalkiaceae</taxon>
        <taxon>Gottschalkia</taxon>
    </lineage>
</organism>
<keyword evidence="2 5" id="KW-0489">Methyltransferase</keyword>
<comment type="function">
    <text evidence="5">Catalyzes the methylation of C-1 in cobalt-precorrin-5B to form cobalt-precorrin-6A.</text>
</comment>
<dbReference type="SUPFAM" id="SSF111342">
    <property type="entry name" value="CbiD-like"/>
    <property type="match status" value="1"/>
</dbReference>
<comment type="pathway">
    <text evidence="5">Cofactor biosynthesis; adenosylcobalamin biosynthesis; cob(II)yrinate a,c-diamide from sirohydrochlorin (anaerobic route): step 6/10.</text>
</comment>
<dbReference type="PATRIC" id="fig|1128398.3.peg.2565"/>
<dbReference type="Pfam" id="PF01888">
    <property type="entry name" value="CbiD"/>
    <property type="match status" value="1"/>
</dbReference>
<dbReference type="STRING" id="1128398.Curi_c24900"/>
<keyword evidence="7" id="KW-1185">Reference proteome</keyword>
<dbReference type="HAMAP" id="MF_00787">
    <property type="entry name" value="CbiD"/>
    <property type="match status" value="1"/>
</dbReference>
<dbReference type="OrthoDB" id="6439987at2"/>
<evidence type="ECO:0000313" key="7">
    <source>
        <dbReference type="Proteomes" id="UP000006094"/>
    </source>
</evidence>
<dbReference type="PANTHER" id="PTHR35863:SF1">
    <property type="entry name" value="COBALT-PRECORRIN-5B C(1)-METHYLTRANSFERASE"/>
    <property type="match status" value="1"/>
</dbReference>
<evidence type="ECO:0000256" key="3">
    <source>
        <dbReference type="ARBA" id="ARBA00022679"/>
    </source>
</evidence>
<dbReference type="AlphaFoldDB" id="K0B3P0"/>
<dbReference type="EMBL" id="CP003326">
    <property type="protein sequence ID" value="AFS79485.1"/>
    <property type="molecule type" value="Genomic_DNA"/>
</dbReference>
<dbReference type="Gene3D" id="3.30.2110.10">
    <property type="entry name" value="CbiD-like"/>
    <property type="match status" value="1"/>
</dbReference>
<dbReference type="InterPro" id="IPR002748">
    <property type="entry name" value="CbiD"/>
</dbReference>
<evidence type="ECO:0000256" key="2">
    <source>
        <dbReference type="ARBA" id="ARBA00022603"/>
    </source>
</evidence>
<gene>
    <name evidence="5 6" type="primary">cbiD</name>
    <name evidence="6" type="ordered locus">Curi_c24900</name>
</gene>
<dbReference type="EC" id="2.1.1.195" evidence="5"/>
<dbReference type="GO" id="GO:0019251">
    <property type="term" value="P:anaerobic cobalamin biosynthetic process"/>
    <property type="evidence" value="ECO:0007669"/>
    <property type="project" value="UniProtKB-UniRule"/>
</dbReference>
<evidence type="ECO:0000313" key="6">
    <source>
        <dbReference type="EMBL" id="AFS79485.1"/>
    </source>
</evidence>
<proteinExistence type="inferred from homology"/>
<reference evidence="6 7" key="1">
    <citation type="journal article" date="2012" name="PLoS ONE">
        <title>The purine-utilizing bacterium Clostridium acidurici 9a: a genome-guided metabolic reconsideration.</title>
        <authorList>
            <person name="Hartwich K."/>
            <person name="Poehlein A."/>
            <person name="Daniel R."/>
        </authorList>
    </citation>
    <scope>NUCLEOTIDE SEQUENCE [LARGE SCALE GENOMIC DNA]</scope>
    <source>
        <strain evidence="7">ATCC 7906 / DSM 604 / BCRC 14475 / CIP 104303 / KCTC 5404 / NCIMB 10678 / 9a</strain>
    </source>
</reference>
<keyword evidence="3 5" id="KW-0808">Transferase</keyword>
<dbReference type="PANTHER" id="PTHR35863">
    <property type="entry name" value="COBALT-PRECORRIN-5B C(1)-METHYLTRANSFERASE"/>
    <property type="match status" value="1"/>
</dbReference>
<dbReference type="PIRSF" id="PIRSF026782">
    <property type="entry name" value="CbiD"/>
    <property type="match status" value="1"/>
</dbReference>
<dbReference type="KEGG" id="cad:Curi_c24900"/>
<dbReference type="InterPro" id="IPR036074">
    <property type="entry name" value="CbiD_sf"/>
</dbReference>
<evidence type="ECO:0000256" key="4">
    <source>
        <dbReference type="ARBA" id="ARBA00022691"/>
    </source>
</evidence>
<comment type="catalytic activity">
    <reaction evidence="5">
        <text>Co-precorrin-5B + S-adenosyl-L-methionine = Co-precorrin-6A + S-adenosyl-L-homocysteine</text>
        <dbReference type="Rhea" id="RHEA:26285"/>
        <dbReference type="ChEBI" id="CHEBI:57856"/>
        <dbReference type="ChEBI" id="CHEBI:59789"/>
        <dbReference type="ChEBI" id="CHEBI:60063"/>
        <dbReference type="ChEBI" id="CHEBI:60064"/>
        <dbReference type="EC" id="2.1.1.195"/>
    </reaction>
</comment>
<keyword evidence="1 5" id="KW-0169">Cobalamin biosynthesis</keyword>
<dbReference type="RefSeq" id="WP_014968619.1">
    <property type="nucleotide sequence ID" value="NC_018664.1"/>
</dbReference>